<feature type="transmembrane region" description="Helical" evidence="1">
    <location>
        <begin position="81"/>
        <end position="99"/>
    </location>
</feature>
<dbReference type="Proteomes" id="UP000016923">
    <property type="component" value="Unassembled WGS sequence"/>
</dbReference>
<sequence>MQAESAQLRFLIGSVFHDVTRSTRHGKSRPRSLDTLTRLTQLVGSPIILENYKKEPATTMADQTESLPAASSSILQKLNAWGSNAMPAMGMATLIAALHTRPVQPLPLFFAPALMFSSYVNVAGYAIDSAGMTAAWSGMYVLLALRGRRLAARGKSFWTPASQRTSRRRMETAARRGLSIATIGLGTANCVAGGVTYGIMGDRVAEAEARKERNRWGDQDQE</sequence>
<dbReference type="VEuPathDB" id="FungiDB:F503_00396"/>
<evidence type="ECO:0000256" key="1">
    <source>
        <dbReference type="SAM" id="Phobius"/>
    </source>
</evidence>
<keyword evidence="1" id="KW-0812">Transmembrane</keyword>
<organism evidence="2 3">
    <name type="scientific">Ophiostoma piceae (strain UAMH 11346)</name>
    <name type="common">Sap stain fungus</name>
    <dbReference type="NCBI Taxonomy" id="1262450"/>
    <lineage>
        <taxon>Eukaryota</taxon>
        <taxon>Fungi</taxon>
        <taxon>Dikarya</taxon>
        <taxon>Ascomycota</taxon>
        <taxon>Pezizomycotina</taxon>
        <taxon>Sordariomycetes</taxon>
        <taxon>Sordariomycetidae</taxon>
        <taxon>Ophiostomatales</taxon>
        <taxon>Ophiostomataceae</taxon>
        <taxon>Ophiostoma</taxon>
    </lineage>
</organism>
<keyword evidence="1" id="KW-0472">Membrane</keyword>
<reference evidence="2 3" key="1">
    <citation type="journal article" date="2013" name="BMC Genomics">
        <title>The genome and transcriptome of the pine saprophyte Ophiostoma piceae, and a comparison with the bark beetle-associated pine pathogen Grosmannia clavigera.</title>
        <authorList>
            <person name="Haridas S."/>
            <person name="Wang Y."/>
            <person name="Lim L."/>
            <person name="Massoumi Alamouti S."/>
            <person name="Jackman S."/>
            <person name="Docking R."/>
            <person name="Robertson G."/>
            <person name="Birol I."/>
            <person name="Bohlmann J."/>
            <person name="Breuil C."/>
        </authorList>
    </citation>
    <scope>NUCLEOTIDE SEQUENCE [LARGE SCALE GENOMIC DNA]</scope>
    <source>
        <strain evidence="2 3">UAMH 11346</strain>
    </source>
</reference>
<keyword evidence="1" id="KW-1133">Transmembrane helix</keyword>
<feature type="transmembrane region" description="Helical" evidence="1">
    <location>
        <begin position="177"/>
        <end position="200"/>
    </location>
</feature>
<accession>S3C2D6</accession>
<dbReference type="AlphaFoldDB" id="S3C2D6"/>
<evidence type="ECO:0000313" key="3">
    <source>
        <dbReference type="Proteomes" id="UP000016923"/>
    </source>
</evidence>
<gene>
    <name evidence="2" type="ORF">F503_00396</name>
</gene>
<dbReference type="STRING" id="1262450.S3C2D6"/>
<dbReference type="HOGENOM" id="CLU_099515_0_0_1"/>
<name>S3C2D6_OPHP1</name>
<dbReference type="OrthoDB" id="4868994at2759"/>
<feature type="transmembrane region" description="Helical" evidence="1">
    <location>
        <begin position="119"/>
        <end position="145"/>
    </location>
</feature>
<dbReference type="EMBL" id="KE148150">
    <property type="protein sequence ID" value="EPE07674.1"/>
    <property type="molecule type" value="Genomic_DNA"/>
</dbReference>
<protein>
    <submittedName>
        <fullName evidence="2">Uncharacterized protein</fullName>
    </submittedName>
</protein>
<keyword evidence="3" id="KW-1185">Reference proteome</keyword>
<proteinExistence type="predicted"/>
<evidence type="ECO:0000313" key="2">
    <source>
        <dbReference type="EMBL" id="EPE07674.1"/>
    </source>
</evidence>
<dbReference type="eggNOG" id="ENOG502SS5H">
    <property type="taxonomic scope" value="Eukaryota"/>
</dbReference>